<evidence type="ECO:0000313" key="2">
    <source>
        <dbReference type="Proteomes" id="UP000664859"/>
    </source>
</evidence>
<organism evidence="1 2">
    <name type="scientific">Tribonema minus</name>
    <dbReference type="NCBI Taxonomy" id="303371"/>
    <lineage>
        <taxon>Eukaryota</taxon>
        <taxon>Sar</taxon>
        <taxon>Stramenopiles</taxon>
        <taxon>Ochrophyta</taxon>
        <taxon>PX clade</taxon>
        <taxon>Xanthophyceae</taxon>
        <taxon>Tribonematales</taxon>
        <taxon>Tribonemataceae</taxon>
        <taxon>Tribonema</taxon>
    </lineage>
</organism>
<dbReference type="Proteomes" id="UP000664859">
    <property type="component" value="Unassembled WGS sequence"/>
</dbReference>
<keyword evidence="2" id="KW-1185">Reference proteome</keyword>
<dbReference type="EMBL" id="JAFCMP010000434">
    <property type="protein sequence ID" value="KAG5179969.1"/>
    <property type="molecule type" value="Genomic_DNA"/>
</dbReference>
<evidence type="ECO:0000313" key="1">
    <source>
        <dbReference type="EMBL" id="KAG5179969.1"/>
    </source>
</evidence>
<gene>
    <name evidence="1" type="ORF">JKP88DRAFT_247200</name>
</gene>
<proteinExistence type="predicted"/>
<name>A0A835YRU7_9STRA</name>
<comment type="caution">
    <text evidence="1">The sequence shown here is derived from an EMBL/GenBank/DDBJ whole genome shotgun (WGS) entry which is preliminary data.</text>
</comment>
<dbReference type="AlphaFoldDB" id="A0A835YRU7"/>
<protein>
    <submittedName>
        <fullName evidence="1">Uncharacterized protein</fullName>
    </submittedName>
</protein>
<reference evidence="1" key="1">
    <citation type="submission" date="2021-02" db="EMBL/GenBank/DDBJ databases">
        <title>First Annotated Genome of the Yellow-green Alga Tribonema minus.</title>
        <authorList>
            <person name="Mahan K.M."/>
        </authorList>
    </citation>
    <scope>NUCLEOTIDE SEQUENCE</scope>
    <source>
        <strain evidence="1">UTEX B ZZ1240</strain>
    </source>
</reference>
<accession>A0A835YRU7</accession>
<sequence>MALCHELLRVYRLHAAHRVARFIRGGTYNRLVGRPVRFDSSARSASTLPPFDEASIWRQLFERERQEKHDLTIHLLSDKDKEKQALYDLKDKEKQALNDFWSNEILAAQKQVNKPRRTCASRGAHIILISSVTYRCGDYSAATALTSADSGAMRYVSKLQQLLIGYASIYVVAAKHGLWGVCVNCNNCLNCNPNFAPILCPIICPIVFLPHAAEILPLPLITWLILAF</sequence>